<reference evidence="4" key="1">
    <citation type="submission" date="2021-03" db="EMBL/GenBank/DDBJ databases">
        <title>Comamonas denitrificans.</title>
        <authorList>
            <person name="Finster K."/>
        </authorList>
    </citation>
    <scope>NUCLEOTIDE SEQUENCE</scope>
    <source>
        <strain evidence="4">MM2021_4</strain>
    </source>
</reference>
<name>A0A939GWV5_9BURK</name>
<keyword evidence="5" id="KW-1185">Reference proteome</keyword>
<feature type="compositionally biased region" description="Pro residues" evidence="2">
    <location>
        <begin position="481"/>
        <end position="490"/>
    </location>
</feature>
<keyword evidence="3" id="KW-0472">Membrane</keyword>
<evidence type="ECO:0000313" key="4">
    <source>
        <dbReference type="EMBL" id="MBO1248707.1"/>
    </source>
</evidence>
<evidence type="ECO:0000256" key="3">
    <source>
        <dbReference type="SAM" id="Phobius"/>
    </source>
</evidence>
<dbReference type="Proteomes" id="UP000664731">
    <property type="component" value="Unassembled WGS sequence"/>
</dbReference>
<accession>A0A939GWV5</accession>
<feature type="transmembrane region" description="Helical" evidence="3">
    <location>
        <begin position="110"/>
        <end position="130"/>
    </location>
</feature>
<proteinExistence type="predicted"/>
<feature type="coiled-coil region" evidence="1">
    <location>
        <begin position="64"/>
        <end position="98"/>
    </location>
</feature>
<feature type="compositionally biased region" description="Pro residues" evidence="2">
    <location>
        <begin position="194"/>
        <end position="204"/>
    </location>
</feature>
<protein>
    <submittedName>
        <fullName evidence="4">Uncharacterized protein</fullName>
    </submittedName>
</protein>
<evidence type="ECO:0000256" key="1">
    <source>
        <dbReference type="SAM" id="Coils"/>
    </source>
</evidence>
<keyword evidence="3" id="KW-0812">Transmembrane</keyword>
<gene>
    <name evidence="4" type="ORF">J1777_02495</name>
</gene>
<sequence>PARTPPADPAAAAPLALSITALDSARPVLRMDTLFLFHDGEEGAAANRGESTIALAPADTANTAAIENERLLQLQTQLASLEEQQKKSRAEIAGLTAELAAAKAANTLPLWLYLLLAVLTAALLAIAYLLQRLRAERQHAASDWHQAVRSAHAPDAEEKYIASPVEEETQYSVETVKKPTVEAPEAPTKQANPAPAPVEPAPPAPIEVPIQPNAFFLPQADNHLNEGDSAEAPSAYLTVTTQDFLDTQEQAEFYASIGEYDEAIILLESLIEKNPKASPLPYLKLLEFFYQLSRTEAFETTRRALEAVFNIQAPRLENYHAPSADLLEGAVPLLTQIEALWPTDDVLPLMGGAIHYPTTTPKLAQPLDRLPATAFQELLLLYEIAEHTTASQRGSTLARSSTIAAAQRSLAPDDSRLAPDNSRLAQDSSTAASALAATPLLDVPHLAGGLEADLPSNLLGDLPGDLPNDFPHDLAEFSAVEPPPPSPEQPPQAEASLPPAPFENTDNALLTDFGLDWPLPSSGEADSAAPTAPAEKVPPPSFDMEGLDFDNFEFKPSTPPESKP</sequence>
<feature type="non-terminal residue" evidence="4">
    <location>
        <position position="1"/>
    </location>
</feature>
<feature type="region of interest" description="Disordered" evidence="2">
    <location>
        <begin position="461"/>
        <end position="564"/>
    </location>
</feature>
<dbReference type="RefSeq" id="WP_423220531.1">
    <property type="nucleotide sequence ID" value="NZ_JAFNME010000003.1"/>
</dbReference>
<evidence type="ECO:0000256" key="2">
    <source>
        <dbReference type="SAM" id="MobiDB-lite"/>
    </source>
</evidence>
<comment type="caution">
    <text evidence="4">The sequence shown here is derived from an EMBL/GenBank/DDBJ whole genome shotgun (WGS) entry which is preliminary data.</text>
</comment>
<evidence type="ECO:0000313" key="5">
    <source>
        <dbReference type="Proteomes" id="UP000664731"/>
    </source>
</evidence>
<dbReference type="EMBL" id="JAFNME010000003">
    <property type="protein sequence ID" value="MBO1248707.1"/>
    <property type="molecule type" value="Genomic_DNA"/>
</dbReference>
<keyword evidence="1" id="KW-0175">Coiled coil</keyword>
<dbReference type="AlphaFoldDB" id="A0A939GWV5"/>
<feature type="region of interest" description="Disordered" evidence="2">
    <location>
        <begin position="180"/>
        <end position="204"/>
    </location>
</feature>
<keyword evidence="3" id="KW-1133">Transmembrane helix</keyword>
<organism evidence="4 5">
    <name type="scientific">Comamonas denitrificans</name>
    <dbReference type="NCBI Taxonomy" id="117506"/>
    <lineage>
        <taxon>Bacteria</taxon>
        <taxon>Pseudomonadati</taxon>
        <taxon>Pseudomonadota</taxon>
        <taxon>Betaproteobacteria</taxon>
        <taxon>Burkholderiales</taxon>
        <taxon>Comamonadaceae</taxon>
        <taxon>Comamonas</taxon>
    </lineage>
</organism>